<name>A0A1T5GB17_9SPHN</name>
<organism evidence="1 2">
    <name type="scientific">Rhizorhabdus histidinilytica</name>
    <dbReference type="NCBI Taxonomy" id="439228"/>
    <lineage>
        <taxon>Bacteria</taxon>
        <taxon>Pseudomonadati</taxon>
        <taxon>Pseudomonadota</taxon>
        <taxon>Alphaproteobacteria</taxon>
        <taxon>Sphingomonadales</taxon>
        <taxon>Sphingomonadaceae</taxon>
        <taxon>Rhizorhabdus</taxon>
    </lineage>
</organism>
<dbReference type="PANTHER" id="PTHR39456">
    <property type="entry name" value="METAL-DEPENDENT HYDROLASE"/>
    <property type="match status" value="1"/>
</dbReference>
<dbReference type="Pfam" id="PF10118">
    <property type="entry name" value="Metal_hydrol"/>
    <property type="match status" value="1"/>
</dbReference>
<reference evidence="2" key="1">
    <citation type="submission" date="2017-02" db="EMBL/GenBank/DDBJ databases">
        <authorList>
            <person name="Varghese N."/>
            <person name="Submissions S."/>
        </authorList>
    </citation>
    <scope>NUCLEOTIDE SEQUENCE [LARGE SCALE GENOMIC DNA]</scope>
    <source>
        <strain evidence="2">UM2</strain>
    </source>
</reference>
<dbReference type="RefSeq" id="WP_079650400.1">
    <property type="nucleotide sequence ID" value="NZ_FUYM01000013.1"/>
</dbReference>
<proteinExistence type="predicted"/>
<dbReference type="EMBL" id="FUYM01000013">
    <property type="protein sequence ID" value="SKC05559.1"/>
    <property type="molecule type" value="Genomic_DNA"/>
</dbReference>
<dbReference type="PANTHER" id="PTHR39456:SF1">
    <property type="entry name" value="METAL-DEPENDENT HYDROLASE"/>
    <property type="match status" value="1"/>
</dbReference>
<evidence type="ECO:0008006" key="3">
    <source>
        <dbReference type="Google" id="ProtNLM"/>
    </source>
</evidence>
<dbReference type="STRING" id="439228.SAMN06295920_11354"/>
<protein>
    <recommendedName>
        <fullName evidence="3">Metal-dependent hydrolase</fullName>
    </recommendedName>
</protein>
<dbReference type="InterPro" id="IPR016516">
    <property type="entry name" value="UCP07580"/>
</dbReference>
<dbReference type="AlphaFoldDB" id="A0A1T5GB17"/>
<accession>A0A1T5GB17</accession>
<keyword evidence="2" id="KW-1185">Reference proteome</keyword>
<sequence length="268" mass="30919">MTQLVHRQPNIDFTGVPARWTRNIEFASLFTAGSAGAPAVEPYLNQVMAQAKPLLKPKDRHLAPEIDLFIKQETTHYKVHNAYNAELRKTYPFLKEAEEAKRADYRGFLANRSHKFNCAYAAAFETLALSMALFLFEEADDLIADADPRTIAMWRWHLGEEYEHRSVCHDVYCAIYGDWFFRAKMVIFTYRHLAAHNKRIMGALLQQERAAMTPEELERSLARQQDFMKRFRAFHLRRIVRLLMPGYNPGKARAPRGLEAALGLYAPG</sequence>
<gene>
    <name evidence="1" type="ORF">SAMN06295920_11354</name>
</gene>
<evidence type="ECO:0000313" key="1">
    <source>
        <dbReference type="EMBL" id="SKC05559.1"/>
    </source>
</evidence>
<dbReference type="OrthoDB" id="4760165at2"/>
<dbReference type="Proteomes" id="UP000189818">
    <property type="component" value="Unassembled WGS sequence"/>
</dbReference>
<evidence type="ECO:0000313" key="2">
    <source>
        <dbReference type="Proteomes" id="UP000189818"/>
    </source>
</evidence>